<evidence type="ECO:0000313" key="4">
    <source>
        <dbReference type="Proteomes" id="UP000193969"/>
    </source>
</evidence>
<dbReference type="EMBL" id="RJJH01000013">
    <property type="protein sequence ID" value="RNI10065.1"/>
    <property type="molecule type" value="Genomic_DNA"/>
</dbReference>
<reference evidence="4" key="1">
    <citation type="submission" date="2017-04" db="EMBL/GenBank/DDBJ databases">
        <authorList>
            <person name="Varghese N."/>
            <person name="Submissions S."/>
        </authorList>
    </citation>
    <scope>NUCLEOTIDE SEQUENCE [LARGE SCALE GENOMIC DNA]</scope>
    <source>
        <strain evidence="4">FDF-1</strain>
    </source>
</reference>
<reference evidence="3" key="2">
    <citation type="submission" date="2017-04" db="EMBL/GenBank/DDBJ databases">
        <authorList>
            <person name="Afonso C.L."/>
            <person name="Miller P.J."/>
            <person name="Scott M.A."/>
            <person name="Spackman E."/>
            <person name="Goraichik I."/>
            <person name="Dimitrov K.M."/>
            <person name="Suarez D.L."/>
            <person name="Swayne D.E."/>
        </authorList>
    </citation>
    <scope>NUCLEOTIDE SEQUENCE [LARGE SCALE GENOMIC DNA]</scope>
    <source>
        <strain evidence="3">FDF-1</strain>
    </source>
</reference>
<dbReference type="Gene3D" id="3.40.50.150">
    <property type="entry name" value="Vaccinia Virus protein VP39"/>
    <property type="match status" value="1"/>
</dbReference>
<dbReference type="InterPro" id="IPR013216">
    <property type="entry name" value="Methyltransf_11"/>
</dbReference>
<reference evidence="2 5" key="3">
    <citation type="submission" date="2018-10" db="EMBL/GenBank/DDBJ databases">
        <title>Cultivation of a novel Methanohalophilus strain from Kebrit Deep of the Red Sea and a genomic comparison of members of the genus Methanohalophilus.</title>
        <authorList>
            <person name="Guan Y."/>
            <person name="Ngugi D.K."/>
            <person name="Stingl U."/>
        </authorList>
    </citation>
    <scope>NUCLEOTIDE SEQUENCE [LARGE SCALE GENOMIC DNA]</scope>
    <source>
        <strain evidence="2 5">DSM 7471</strain>
    </source>
</reference>
<name>A0A1X7P2R6_9EURY</name>
<dbReference type="AlphaFoldDB" id="A0A1X7P2R6"/>
<dbReference type="Proteomes" id="UP000278252">
    <property type="component" value="Unassembled WGS sequence"/>
</dbReference>
<proteinExistence type="predicted"/>
<dbReference type="SUPFAM" id="SSF53335">
    <property type="entry name" value="S-adenosyl-L-methionine-dependent methyltransferases"/>
    <property type="match status" value="1"/>
</dbReference>
<evidence type="ECO:0000313" key="3">
    <source>
        <dbReference type="EMBL" id="SMH44439.1"/>
    </source>
</evidence>
<dbReference type="EMBL" id="FXBN01000004">
    <property type="protein sequence ID" value="SMH44439.1"/>
    <property type="molecule type" value="Genomic_DNA"/>
</dbReference>
<sequence>MNYTNFSRKDLKFLKREMSTVSGKVLDIGGRDFIDRLGFKPGDEYYSYDLTYSKNVSVIGDAHKLPFKNDSFDYIICNAVLEHVREPSIILSEIYRCVKSNGFVFISVPFLQHIHSDPYDFRRFTNYGLKYELEKTGFNTINIYGSYGIYDVIEYLLFSGVVWNIKDKHYKSIFDIIHIFIMSVFFFHV</sequence>
<gene>
    <name evidence="2" type="ORF">EFE41_08400</name>
    <name evidence="3" type="ORF">SAMN06264941_2068</name>
</gene>
<dbReference type="GO" id="GO:0008757">
    <property type="term" value="F:S-adenosylmethionine-dependent methyltransferase activity"/>
    <property type="evidence" value="ECO:0007669"/>
    <property type="project" value="InterPro"/>
</dbReference>
<dbReference type="OrthoDB" id="1018at2157"/>
<dbReference type="Proteomes" id="UP000193969">
    <property type="component" value="Unassembled WGS sequence"/>
</dbReference>
<keyword evidence="3" id="KW-0489">Methyltransferase</keyword>
<evidence type="ECO:0000259" key="1">
    <source>
        <dbReference type="Pfam" id="PF08241"/>
    </source>
</evidence>
<evidence type="ECO:0000313" key="2">
    <source>
        <dbReference type="EMBL" id="RNI10065.1"/>
    </source>
</evidence>
<feature type="domain" description="Methyltransferase type 11" evidence="1">
    <location>
        <begin position="58"/>
        <end position="106"/>
    </location>
</feature>
<organism evidence="3 4">
    <name type="scientific">Methanohalophilus portucalensis FDF-1</name>
    <dbReference type="NCBI Taxonomy" id="523843"/>
    <lineage>
        <taxon>Archaea</taxon>
        <taxon>Methanobacteriati</taxon>
        <taxon>Methanobacteriota</taxon>
        <taxon>Stenosarchaea group</taxon>
        <taxon>Methanomicrobia</taxon>
        <taxon>Methanosarcinales</taxon>
        <taxon>Methanosarcinaceae</taxon>
        <taxon>Methanohalophilus</taxon>
    </lineage>
</organism>
<protein>
    <submittedName>
        <fullName evidence="2">Class I SAM-dependent methyltransferase</fullName>
    </submittedName>
    <submittedName>
        <fullName evidence="3">Methyltransferase domain-containing protein</fullName>
    </submittedName>
</protein>
<keyword evidence="3" id="KW-0808">Transferase</keyword>
<dbReference type="CDD" id="cd02440">
    <property type="entry name" value="AdoMet_MTases"/>
    <property type="match status" value="1"/>
</dbReference>
<evidence type="ECO:0000313" key="5">
    <source>
        <dbReference type="Proteomes" id="UP000278252"/>
    </source>
</evidence>
<dbReference type="Pfam" id="PF08241">
    <property type="entry name" value="Methyltransf_11"/>
    <property type="match status" value="1"/>
</dbReference>
<dbReference type="RefSeq" id="WP_085503721.1">
    <property type="nucleotide sequence ID" value="NZ_FXBN01000004.1"/>
</dbReference>
<keyword evidence="4" id="KW-1185">Reference proteome</keyword>
<dbReference type="InterPro" id="IPR029063">
    <property type="entry name" value="SAM-dependent_MTases_sf"/>
</dbReference>
<accession>A0A1X7P2R6</accession>
<dbReference type="GO" id="GO:0032259">
    <property type="term" value="P:methylation"/>
    <property type="evidence" value="ECO:0007669"/>
    <property type="project" value="UniProtKB-KW"/>
</dbReference>